<dbReference type="Gene3D" id="3.30.230.90">
    <property type="match status" value="1"/>
</dbReference>
<evidence type="ECO:0000313" key="2">
    <source>
        <dbReference type="EMBL" id="KZS91026.1"/>
    </source>
</evidence>
<dbReference type="STRING" id="1314777.A0A164RZN1"/>
<dbReference type="InterPro" id="IPR018788">
    <property type="entry name" value="Proteasome_assmbl_chp_3"/>
</dbReference>
<dbReference type="Pfam" id="PF10178">
    <property type="entry name" value="PAC3"/>
    <property type="match status" value="1"/>
</dbReference>
<reference evidence="2 3" key="1">
    <citation type="journal article" date="2016" name="Mol. Biol. Evol.">
        <title>Comparative Genomics of Early-Diverging Mushroom-Forming Fungi Provides Insights into the Origins of Lignocellulose Decay Capabilities.</title>
        <authorList>
            <person name="Nagy L.G."/>
            <person name="Riley R."/>
            <person name="Tritt A."/>
            <person name="Adam C."/>
            <person name="Daum C."/>
            <person name="Floudas D."/>
            <person name="Sun H."/>
            <person name="Yadav J.S."/>
            <person name="Pangilinan J."/>
            <person name="Larsson K.H."/>
            <person name="Matsuura K."/>
            <person name="Barry K."/>
            <person name="Labutti K."/>
            <person name="Kuo R."/>
            <person name="Ohm R.A."/>
            <person name="Bhattacharya S.S."/>
            <person name="Shirouzu T."/>
            <person name="Yoshinaga Y."/>
            <person name="Martin F.M."/>
            <person name="Grigoriev I.V."/>
            <person name="Hibbett D.S."/>
        </authorList>
    </citation>
    <scope>NUCLEOTIDE SEQUENCE [LARGE SCALE GENOMIC DNA]</scope>
    <source>
        <strain evidence="2 3">HHB9708</strain>
    </source>
</reference>
<dbReference type="InterPro" id="IPR053720">
    <property type="entry name" value="Psm_Assembly_Chaperone"/>
</dbReference>
<dbReference type="PANTHER" id="PTHR31051:SF1">
    <property type="entry name" value="PROTEASOME ASSEMBLY CHAPERONE 3"/>
    <property type="match status" value="1"/>
</dbReference>
<dbReference type="AlphaFoldDB" id="A0A164RZN1"/>
<feature type="region of interest" description="Disordered" evidence="1">
    <location>
        <begin position="108"/>
        <end position="131"/>
    </location>
</feature>
<evidence type="ECO:0000256" key="1">
    <source>
        <dbReference type="SAM" id="MobiDB-lite"/>
    </source>
</evidence>
<organism evidence="2 3">
    <name type="scientific">Sistotremastrum niveocremeum HHB9708</name>
    <dbReference type="NCBI Taxonomy" id="1314777"/>
    <lineage>
        <taxon>Eukaryota</taxon>
        <taxon>Fungi</taxon>
        <taxon>Dikarya</taxon>
        <taxon>Basidiomycota</taxon>
        <taxon>Agaricomycotina</taxon>
        <taxon>Agaricomycetes</taxon>
        <taxon>Sistotremastrales</taxon>
        <taxon>Sistotremastraceae</taxon>
        <taxon>Sertulicium</taxon>
        <taxon>Sertulicium niveocremeum</taxon>
    </lineage>
</organism>
<gene>
    <name evidence="2" type="ORF">SISNIDRAFT_487719</name>
</gene>
<protein>
    <submittedName>
        <fullName evidence="2">Uncharacterized protein</fullName>
    </submittedName>
</protein>
<proteinExistence type="predicted"/>
<dbReference type="PANTHER" id="PTHR31051">
    <property type="entry name" value="PROTEASOME ASSEMBLY CHAPERONE 3"/>
    <property type="match status" value="1"/>
</dbReference>
<name>A0A164RZN1_9AGAM</name>
<accession>A0A164RZN1</accession>
<dbReference type="GO" id="GO:0043248">
    <property type="term" value="P:proteasome assembly"/>
    <property type="evidence" value="ECO:0007669"/>
    <property type="project" value="InterPro"/>
</dbReference>
<sequence length="165" mass="17746">MPELDHLIQGSKTKIILQSFADRILILVTQRGKVGNLIQASIPPTTPLISSEDVSSAIHLTPLLGAAPSAHLHTLHALYATQIASHIWLGSRLGADRRPVVVGIALNRTKSPNGTDKDRDDDDLTLSDEERSTFQGVMDMVKEILTAASNAPGAEAVDPNTERDL</sequence>
<dbReference type="EMBL" id="KV419417">
    <property type="protein sequence ID" value="KZS91026.1"/>
    <property type="molecule type" value="Genomic_DNA"/>
</dbReference>
<evidence type="ECO:0000313" key="3">
    <source>
        <dbReference type="Proteomes" id="UP000076722"/>
    </source>
</evidence>
<dbReference type="Proteomes" id="UP000076722">
    <property type="component" value="Unassembled WGS sequence"/>
</dbReference>
<dbReference type="OrthoDB" id="5593278at2759"/>
<keyword evidence="3" id="KW-1185">Reference proteome</keyword>